<sequence length="97" mass="10650">KTQCEQHRDRYPLLGAYVPQCDDQGLYIPLQCHGSSGHCWCVDSNGQERPGTRTPPGTRSDPGTPSVDCDKSGYIVVTLLLLSVISIKNHSLHNNCI</sequence>
<evidence type="ECO:0000259" key="7">
    <source>
        <dbReference type="PROSITE" id="PS51162"/>
    </source>
</evidence>
<evidence type="ECO:0000313" key="8">
    <source>
        <dbReference type="Ensembl" id="ENSCSEP00000021523.1"/>
    </source>
</evidence>
<dbReference type="CDD" id="cd00191">
    <property type="entry name" value="TY"/>
    <property type="match status" value="1"/>
</dbReference>
<proteinExistence type="predicted"/>
<evidence type="ECO:0000313" key="9">
    <source>
        <dbReference type="Proteomes" id="UP000265120"/>
    </source>
</evidence>
<keyword evidence="4 5" id="KW-1015">Disulfide bond</keyword>
<accession>A0A3P8W1V3</accession>
<dbReference type="PROSITE" id="PS00484">
    <property type="entry name" value="THYROGLOBULIN_1_1"/>
    <property type="match status" value="1"/>
</dbReference>
<keyword evidence="3" id="KW-0677">Repeat</keyword>
<dbReference type="PANTHER" id="PTHR12352">
    <property type="entry name" value="SECRETED MODULAR CALCIUM-BINDING PROTEIN"/>
    <property type="match status" value="1"/>
</dbReference>
<organism evidence="8 9">
    <name type="scientific">Cynoglossus semilaevis</name>
    <name type="common">Tongue sole</name>
    <dbReference type="NCBI Taxonomy" id="244447"/>
    <lineage>
        <taxon>Eukaryota</taxon>
        <taxon>Metazoa</taxon>
        <taxon>Chordata</taxon>
        <taxon>Craniata</taxon>
        <taxon>Vertebrata</taxon>
        <taxon>Euteleostomi</taxon>
        <taxon>Actinopterygii</taxon>
        <taxon>Neopterygii</taxon>
        <taxon>Teleostei</taxon>
        <taxon>Neoteleostei</taxon>
        <taxon>Acanthomorphata</taxon>
        <taxon>Carangaria</taxon>
        <taxon>Pleuronectiformes</taxon>
        <taxon>Pleuronectoidei</taxon>
        <taxon>Cynoglossidae</taxon>
        <taxon>Cynoglossinae</taxon>
        <taxon>Cynoglossus</taxon>
    </lineage>
</organism>
<reference evidence="8" key="3">
    <citation type="submission" date="2025-09" db="UniProtKB">
        <authorList>
            <consortium name="Ensembl"/>
        </authorList>
    </citation>
    <scope>IDENTIFICATION</scope>
</reference>
<evidence type="ECO:0000256" key="2">
    <source>
        <dbReference type="ARBA" id="ARBA00022525"/>
    </source>
</evidence>
<name>A0A3P8W1V3_CYNSE</name>
<feature type="disulfide bond" evidence="5">
    <location>
        <begin position="32"/>
        <end position="39"/>
    </location>
</feature>
<dbReference type="GeneTree" id="ENSGT01120000272251"/>
<evidence type="ECO:0000256" key="1">
    <source>
        <dbReference type="ARBA" id="ARBA00004613"/>
    </source>
</evidence>
<reference evidence="8" key="2">
    <citation type="submission" date="2025-08" db="UniProtKB">
        <authorList>
            <consortium name="Ensembl"/>
        </authorList>
    </citation>
    <scope>IDENTIFICATION</scope>
</reference>
<dbReference type="InterPro" id="IPR000716">
    <property type="entry name" value="Thyroglobulin_1"/>
</dbReference>
<dbReference type="InterPro" id="IPR036857">
    <property type="entry name" value="Thyroglobulin_1_sf"/>
</dbReference>
<keyword evidence="9" id="KW-1185">Reference proteome</keyword>
<dbReference type="GO" id="GO:0005615">
    <property type="term" value="C:extracellular space"/>
    <property type="evidence" value="ECO:0007669"/>
    <property type="project" value="TreeGrafter"/>
</dbReference>
<feature type="region of interest" description="Disordered" evidence="6">
    <location>
        <begin position="47"/>
        <end position="66"/>
    </location>
</feature>
<dbReference type="InterPro" id="IPR051950">
    <property type="entry name" value="Dev_reg/Prot_inhib"/>
</dbReference>
<dbReference type="Gene3D" id="4.10.800.10">
    <property type="entry name" value="Thyroglobulin type-1"/>
    <property type="match status" value="1"/>
</dbReference>
<comment type="caution">
    <text evidence="5">Lacks conserved residue(s) required for the propagation of feature annotation.</text>
</comment>
<feature type="domain" description="Thyroglobulin type-1" evidence="7">
    <location>
        <begin position="1"/>
        <end position="69"/>
    </location>
</feature>
<dbReference type="Ensembl" id="ENSCSET00000021796.1">
    <property type="protein sequence ID" value="ENSCSEP00000021523.1"/>
    <property type="gene ID" value="ENSCSEG00000013718.1"/>
</dbReference>
<reference evidence="8 9" key="1">
    <citation type="journal article" date="2014" name="Nat. Genet.">
        <title>Whole-genome sequence of a flatfish provides insights into ZW sex chromosome evolution and adaptation to a benthic lifestyle.</title>
        <authorList>
            <person name="Chen S."/>
            <person name="Zhang G."/>
            <person name="Shao C."/>
            <person name="Huang Q."/>
            <person name="Liu G."/>
            <person name="Zhang P."/>
            <person name="Song W."/>
            <person name="An N."/>
            <person name="Chalopin D."/>
            <person name="Volff J.N."/>
            <person name="Hong Y."/>
            <person name="Li Q."/>
            <person name="Sha Z."/>
            <person name="Zhou H."/>
            <person name="Xie M."/>
            <person name="Yu Q."/>
            <person name="Liu Y."/>
            <person name="Xiang H."/>
            <person name="Wang N."/>
            <person name="Wu K."/>
            <person name="Yang C."/>
            <person name="Zhou Q."/>
            <person name="Liao X."/>
            <person name="Yang L."/>
            <person name="Hu Q."/>
            <person name="Zhang J."/>
            <person name="Meng L."/>
            <person name="Jin L."/>
            <person name="Tian Y."/>
            <person name="Lian J."/>
            <person name="Yang J."/>
            <person name="Miao G."/>
            <person name="Liu S."/>
            <person name="Liang Z."/>
            <person name="Yan F."/>
            <person name="Li Y."/>
            <person name="Sun B."/>
            <person name="Zhang H."/>
            <person name="Zhang J."/>
            <person name="Zhu Y."/>
            <person name="Du M."/>
            <person name="Zhao Y."/>
            <person name="Schartl M."/>
            <person name="Tang Q."/>
            <person name="Wang J."/>
        </authorList>
    </citation>
    <scope>NUCLEOTIDE SEQUENCE</scope>
</reference>
<keyword evidence="2" id="KW-0964">Secreted</keyword>
<dbReference type="Pfam" id="PF00086">
    <property type="entry name" value="Thyroglobulin_1"/>
    <property type="match status" value="1"/>
</dbReference>
<dbReference type="SMART" id="SM00211">
    <property type="entry name" value="TY"/>
    <property type="match status" value="1"/>
</dbReference>
<dbReference type="Proteomes" id="UP000265120">
    <property type="component" value="Chromosome 14"/>
</dbReference>
<evidence type="ECO:0000256" key="5">
    <source>
        <dbReference type="PROSITE-ProRule" id="PRU00500"/>
    </source>
</evidence>
<dbReference type="PANTHER" id="PTHR12352:SF3">
    <property type="entry name" value="NIDOGEN-2"/>
    <property type="match status" value="1"/>
</dbReference>
<dbReference type="SUPFAM" id="SSF57610">
    <property type="entry name" value="Thyroglobulin type-1 domain"/>
    <property type="match status" value="1"/>
</dbReference>
<evidence type="ECO:0000256" key="3">
    <source>
        <dbReference type="ARBA" id="ARBA00022737"/>
    </source>
</evidence>
<dbReference type="PROSITE" id="PS51162">
    <property type="entry name" value="THYROGLOBULIN_1_2"/>
    <property type="match status" value="1"/>
</dbReference>
<evidence type="ECO:0000256" key="6">
    <source>
        <dbReference type="SAM" id="MobiDB-lite"/>
    </source>
</evidence>
<protein>
    <recommendedName>
        <fullName evidence="7">Thyroglobulin type-1 domain-containing protein</fullName>
    </recommendedName>
</protein>
<comment type="subcellular location">
    <subcellularLocation>
        <location evidence="1">Secreted</location>
    </subcellularLocation>
</comment>
<dbReference type="AlphaFoldDB" id="A0A3P8W1V3"/>
<evidence type="ECO:0000256" key="4">
    <source>
        <dbReference type="ARBA" id="ARBA00023157"/>
    </source>
</evidence>